<keyword evidence="1" id="KW-0472">Membrane</keyword>
<dbReference type="STRING" id="1797729.A3A60_02810"/>
<keyword evidence="1" id="KW-0812">Transmembrane</keyword>
<feature type="transmembrane region" description="Helical" evidence="1">
    <location>
        <begin position="66"/>
        <end position="87"/>
    </location>
</feature>
<dbReference type="Proteomes" id="UP000179227">
    <property type="component" value="Unassembled WGS sequence"/>
</dbReference>
<gene>
    <name evidence="2" type="ORF">A3A60_02810</name>
</gene>
<feature type="transmembrane region" description="Helical" evidence="1">
    <location>
        <begin position="34"/>
        <end position="54"/>
    </location>
</feature>
<sequence>MLQERIVNTAARAINHLEPTAAIIPKDSDLAEKLIVGGVLLAVVGFAFLNASRASEGTVYRRHEKLVAWGIFAVVTAINVLANYEIWSK</sequence>
<dbReference type="AlphaFoldDB" id="A0A1F5HXZ9"/>
<evidence type="ECO:0000256" key="1">
    <source>
        <dbReference type="SAM" id="Phobius"/>
    </source>
</evidence>
<keyword evidence="1" id="KW-1133">Transmembrane helix</keyword>
<reference evidence="2 3" key="1">
    <citation type="journal article" date="2016" name="Nat. Commun.">
        <title>Thousands of microbial genomes shed light on interconnected biogeochemical processes in an aquifer system.</title>
        <authorList>
            <person name="Anantharaman K."/>
            <person name="Brown C.T."/>
            <person name="Hug L.A."/>
            <person name="Sharon I."/>
            <person name="Castelle C.J."/>
            <person name="Probst A.J."/>
            <person name="Thomas B.C."/>
            <person name="Singh A."/>
            <person name="Wilkins M.J."/>
            <person name="Karaoz U."/>
            <person name="Brodie E.L."/>
            <person name="Williams K.H."/>
            <person name="Hubbard S.S."/>
            <person name="Banfield J.F."/>
        </authorList>
    </citation>
    <scope>NUCLEOTIDE SEQUENCE [LARGE SCALE GENOMIC DNA]</scope>
</reference>
<proteinExistence type="predicted"/>
<comment type="caution">
    <text evidence="2">The sequence shown here is derived from an EMBL/GenBank/DDBJ whole genome shotgun (WGS) entry which is preliminary data.</text>
</comment>
<dbReference type="EMBL" id="MFBS01000027">
    <property type="protein sequence ID" value="OGE09062.1"/>
    <property type="molecule type" value="Genomic_DNA"/>
</dbReference>
<organism evidence="2 3">
    <name type="scientific">Candidatus Curtissbacteria bacterium RIFCSPLOWO2_01_FULL_42_26</name>
    <dbReference type="NCBI Taxonomy" id="1797729"/>
    <lineage>
        <taxon>Bacteria</taxon>
        <taxon>Candidatus Curtissiibacteriota</taxon>
    </lineage>
</organism>
<evidence type="ECO:0000313" key="3">
    <source>
        <dbReference type="Proteomes" id="UP000179227"/>
    </source>
</evidence>
<name>A0A1F5HXZ9_9BACT</name>
<protein>
    <submittedName>
        <fullName evidence="2">Uncharacterized protein</fullName>
    </submittedName>
</protein>
<accession>A0A1F5HXZ9</accession>
<evidence type="ECO:0000313" key="2">
    <source>
        <dbReference type="EMBL" id="OGE09062.1"/>
    </source>
</evidence>